<evidence type="ECO:0000259" key="6">
    <source>
        <dbReference type="PROSITE" id="PS50110"/>
    </source>
</evidence>
<evidence type="ECO:0000256" key="4">
    <source>
        <dbReference type="PROSITE-ProRule" id="PRU00169"/>
    </source>
</evidence>
<evidence type="ECO:0000256" key="3">
    <source>
        <dbReference type="ARBA" id="ARBA00022777"/>
    </source>
</evidence>
<evidence type="ECO:0000256" key="5">
    <source>
        <dbReference type="SAM" id="Coils"/>
    </source>
</evidence>
<dbReference type="EMBL" id="AP024355">
    <property type="protein sequence ID" value="BCR05748.1"/>
    <property type="molecule type" value="Genomic_DNA"/>
</dbReference>
<dbReference type="Pfam" id="PF00072">
    <property type="entry name" value="Response_reg"/>
    <property type="match status" value="1"/>
</dbReference>
<evidence type="ECO:0000313" key="7">
    <source>
        <dbReference type="EMBL" id="BCR05748.1"/>
    </source>
</evidence>
<name>A0ABN6E060_9BACT</name>
<dbReference type="SUPFAM" id="SSF52172">
    <property type="entry name" value="CheY-like"/>
    <property type="match status" value="1"/>
</dbReference>
<reference evidence="7 8" key="1">
    <citation type="journal article" date="2016" name="C (Basel)">
        <title>Selective Growth of and Electricity Production by Marine Exoelectrogenic Bacteria in Self-Aggregated Hydrogel of Microbially Reduced Graphene Oxide.</title>
        <authorList>
            <person name="Yoshida N."/>
            <person name="Goto Y."/>
            <person name="Miyata Y."/>
        </authorList>
    </citation>
    <scope>NUCLEOTIDE SEQUENCE [LARGE SCALE GENOMIC DNA]</scope>
    <source>
        <strain evidence="7 8">NIT-T3</strain>
    </source>
</reference>
<feature type="modified residue" description="4-aspartylphosphate" evidence="4">
    <location>
        <position position="54"/>
    </location>
</feature>
<accession>A0ABN6E060</accession>
<keyword evidence="8" id="KW-1185">Reference proteome</keyword>
<keyword evidence="1 4" id="KW-0597">Phosphoprotein</keyword>
<dbReference type="Gene3D" id="3.40.50.2300">
    <property type="match status" value="1"/>
</dbReference>
<evidence type="ECO:0000313" key="8">
    <source>
        <dbReference type="Proteomes" id="UP001319827"/>
    </source>
</evidence>
<evidence type="ECO:0000256" key="1">
    <source>
        <dbReference type="ARBA" id="ARBA00022553"/>
    </source>
</evidence>
<dbReference type="InterPro" id="IPR011006">
    <property type="entry name" value="CheY-like_superfamily"/>
</dbReference>
<keyword evidence="3" id="KW-0418">Kinase</keyword>
<dbReference type="InterPro" id="IPR003018">
    <property type="entry name" value="GAF"/>
</dbReference>
<dbReference type="SMART" id="SM00448">
    <property type="entry name" value="REC"/>
    <property type="match status" value="1"/>
</dbReference>
<keyword evidence="2" id="KW-0808">Transferase</keyword>
<dbReference type="PANTHER" id="PTHR44591">
    <property type="entry name" value="STRESS RESPONSE REGULATOR PROTEIN 1"/>
    <property type="match status" value="1"/>
</dbReference>
<dbReference type="Pfam" id="PF13185">
    <property type="entry name" value="GAF_2"/>
    <property type="match status" value="1"/>
</dbReference>
<proteinExistence type="predicted"/>
<dbReference type="Proteomes" id="UP001319827">
    <property type="component" value="Chromosome"/>
</dbReference>
<dbReference type="SMART" id="SM00065">
    <property type="entry name" value="GAF"/>
    <property type="match status" value="1"/>
</dbReference>
<evidence type="ECO:0000256" key="2">
    <source>
        <dbReference type="ARBA" id="ARBA00022679"/>
    </source>
</evidence>
<dbReference type="InterPro" id="IPR029016">
    <property type="entry name" value="GAF-like_dom_sf"/>
</dbReference>
<dbReference type="CDD" id="cd00156">
    <property type="entry name" value="REC"/>
    <property type="match status" value="1"/>
</dbReference>
<organism evidence="7 8">
    <name type="scientific">Desulfuromonas versatilis</name>
    <dbReference type="NCBI Taxonomy" id="2802975"/>
    <lineage>
        <taxon>Bacteria</taxon>
        <taxon>Pseudomonadati</taxon>
        <taxon>Thermodesulfobacteriota</taxon>
        <taxon>Desulfuromonadia</taxon>
        <taxon>Desulfuromonadales</taxon>
        <taxon>Desulfuromonadaceae</taxon>
        <taxon>Desulfuromonas</taxon>
    </lineage>
</organism>
<protein>
    <recommendedName>
        <fullName evidence="6">Response regulatory domain-containing protein</fullName>
    </recommendedName>
</protein>
<keyword evidence="5" id="KW-0175">Coiled coil</keyword>
<dbReference type="Gene3D" id="3.30.450.40">
    <property type="match status" value="1"/>
</dbReference>
<dbReference type="SUPFAM" id="SSF55781">
    <property type="entry name" value="GAF domain-like"/>
    <property type="match status" value="1"/>
</dbReference>
<dbReference type="RefSeq" id="WP_221249154.1">
    <property type="nucleotide sequence ID" value="NZ_AP024355.1"/>
</dbReference>
<sequence length="331" mass="35929">MSAIRTLIVDPAADRRKELQLLLADQPVEITEAASSERALELLKNQLVEVVLTDTELPGKSGLYLLQTIKKNHPEIEVIVLSHNASSFNVLQALRNGAADFIVRPVDTGEPLINALNRAIDHLGRRRRQELRLRELERKNGHLNQMLARMKSLQNAVDKLASAQEVGVLLQSLVDTAMAELGADKGVLALVDQASNSLGIKAGGGIPASVTRIFSNQLPAGLLVAMARRGKPVLIPGELPEGLARLSSQAERQILLTRPGLISAPLRIREKAVGLAVVLGHAEQKPFDEQDLHYLLQLSHHATIVLEKLGLIHQLKRGREIGAFPCATGAP</sequence>
<dbReference type="InterPro" id="IPR050595">
    <property type="entry name" value="Bact_response_regulator"/>
</dbReference>
<reference evidence="7 8" key="2">
    <citation type="journal article" date="2021" name="Int. J. Syst. Evol. Microbiol.">
        <title>Isolation and Polyphasic Characterization of Desulfuromonas versatilis sp. Nov., an Electrogenic Bacteria Capable of Versatile Metabolism Isolated from a Graphene Oxide-Reducing Enrichment Culture.</title>
        <authorList>
            <person name="Xie L."/>
            <person name="Yoshida N."/>
            <person name="Ishii S."/>
            <person name="Meng L."/>
        </authorList>
    </citation>
    <scope>NUCLEOTIDE SEQUENCE [LARGE SCALE GENOMIC DNA]</scope>
    <source>
        <strain evidence="7 8">NIT-T3</strain>
    </source>
</reference>
<gene>
    <name evidence="7" type="ORF">DESUT3_28170</name>
</gene>
<feature type="domain" description="Response regulatory" evidence="6">
    <location>
        <begin position="5"/>
        <end position="119"/>
    </location>
</feature>
<feature type="coiled-coil region" evidence="5">
    <location>
        <begin position="126"/>
        <end position="163"/>
    </location>
</feature>
<dbReference type="PROSITE" id="PS50110">
    <property type="entry name" value="RESPONSE_REGULATORY"/>
    <property type="match status" value="1"/>
</dbReference>
<dbReference type="PANTHER" id="PTHR44591:SF3">
    <property type="entry name" value="RESPONSE REGULATORY DOMAIN-CONTAINING PROTEIN"/>
    <property type="match status" value="1"/>
</dbReference>
<dbReference type="InterPro" id="IPR001789">
    <property type="entry name" value="Sig_transdc_resp-reg_receiver"/>
</dbReference>